<dbReference type="CDD" id="cd00085">
    <property type="entry name" value="HNHc"/>
    <property type="match status" value="1"/>
</dbReference>
<dbReference type="AlphaFoldDB" id="A0A399EU57"/>
<dbReference type="GO" id="GO:0008270">
    <property type="term" value="F:zinc ion binding"/>
    <property type="evidence" value="ECO:0007669"/>
    <property type="project" value="InterPro"/>
</dbReference>
<dbReference type="EMBL" id="QWKZ01000015">
    <property type="protein sequence ID" value="RIH88144.1"/>
    <property type="molecule type" value="Genomic_DNA"/>
</dbReference>
<sequence>MLKAVNLDAPRILVLNAGYEPLGLASVKRAVILVMNGTAEVVEESGEFLRTPSKPYPIPSIIRLKRLVRRPPGRLALNRRNILRRDAYTCQYCGKRGGDLTVDHVLPKSRGGRSVWENLVTACRACNLKKKNRTPEEAGMRLARRPMAPRYSLLLVADLPSLPETWRPYLPEAEPHP</sequence>
<reference evidence="2 3" key="1">
    <citation type="submission" date="2018-08" db="EMBL/GenBank/DDBJ databases">
        <title>Meiothermus luteus KCTC 52599 genome sequencing project.</title>
        <authorList>
            <person name="Da Costa M.S."/>
            <person name="Albuquerque L."/>
            <person name="Raposo P."/>
            <person name="Froufe H.J.C."/>
            <person name="Barroso C.S."/>
            <person name="Egas C."/>
        </authorList>
    </citation>
    <scope>NUCLEOTIDE SEQUENCE [LARGE SCALE GENOMIC DNA]</scope>
    <source>
        <strain evidence="2 3">KCTC 52599</strain>
    </source>
</reference>
<organism evidence="2 3">
    <name type="scientific">Meiothermus luteus</name>
    <dbReference type="NCBI Taxonomy" id="2026184"/>
    <lineage>
        <taxon>Bacteria</taxon>
        <taxon>Thermotogati</taxon>
        <taxon>Deinococcota</taxon>
        <taxon>Deinococci</taxon>
        <taxon>Thermales</taxon>
        <taxon>Thermaceae</taxon>
        <taxon>Meiothermus</taxon>
    </lineage>
</organism>
<dbReference type="GO" id="GO:0004519">
    <property type="term" value="F:endonuclease activity"/>
    <property type="evidence" value="ECO:0007669"/>
    <property type="project" value="UniProtKB-KW"/>
</dbReference>
<dbReference type="PANTHER" id="PTHR33877:SF2">
    <property type="entry name" value="OS07G0170200 PROTEIN"/>
    <property type="match status" value="1"/>
</dbReference>
<comment type="caution">
    <text evidence="2">The sequence shown here is derived from an EMBL/GenBank/DDBJ whole genome shotgun (WGS) entry which is preliminary data.</text>
</comment>
<dbReference type="InterPro" id="IPR003615">
    <property type="entry name" value="HNH_nuc"/>
</dbReference>
<proteinExistence type="predicted"/>
<keyword evidence="2" id="KW-0255">Endonuclease</keyword>
<keyword evidence="2" id="KW-0378">Hydrolase</keyword>
<dbReference type="PANTHER" id="PTHR33877">
    <property type="entry name" value="SLL1193 PROTEIN"/>
    <property type="match status" value="1"/>
</dbReference>
<evidence type="ECO:0000313" key="2">
    <source>
        <dbReference type="EMBL" id="RIH88144.1"/>
    </source>
</evidence>
<keyword evidence="3" id="KW-1185">Reference proteome</keyword>
<dbReference type="InterPro" id="IPR029471">
    <property type="entry name" value="HNH_5"/>
</dbReference>
<protein>
    <submittedName>
        <fullName evidence="2">HNH endonuclease</fullName>
    </submittedName>
</protein>
<accession>A0A399EU57</accession>
<dbReference type="Gene3D" id="1.10.30.50">
    <property type="match status" value="1"/>
</dbReference>
<keyword evidence="2" id="KW-0540">Nuclease</keyword>
<evidence type="ECO:0000313" key="3">
    <source>
        <dbReference type="Proteomes" id="UP000265800"/>
    </source>
</evidence>
<dbReference type="Pfam" id="PF14279">
    <property type="entry name" value="HNH_5"/>
    <property type="match status" value="1"/>
</dbReference>
<gene>
    <name evidence="2" type="ORF">Mlute_00715</name>
</gene>
<dbReference type="InterPro" id="IPR052892">
    <property type="entry name" value="NA-targeting_endonuclease"/>
</dbReference>
<dbReference type="GO" id="GO:0003676">
    <property type="term" value="F:nucleic acid binding"/>
    <property type="evidence" value="ECO:0007669"/>
    <property type="project" value="InterPro"/>
</dbReference>
<feature type="domain" description="HNH nuclease" evidence="1">
    <location>
        <begin position="77"/>
        <end position="128"/>
    </location>
</feature>
<name>A0A399EU57_9DEIN</name>
<dbReference type="Proteomes" id="UP000265800">
    <property type="component" value="Unassembled WGS sequence"/>
</dbReference>
<evidence type="ECO:0000259" key="1">
    <source>
        <dbReference type="SMART" id="SM00507"/>
    </source>
</evidence>
<dbReference type="SMART" id="SM00507">
    <property type="entry name" value="HNHc"/>
    <property type="match status" value="1"/>
</dbReference>